<evidence type="ECO:0000259" key="1">
    <source>
        <dbReference type="Pfam" id="PF13577"/>
    </source>
</evidence>
<comment type="caution">
    <text evidence="2">The sequence shown here is derived from an EMBL/GenBank/DDBJ whole genome shotgun (WGS) entry which is preliminary data.</text>
</comment>
<name>A0ABW1AIV9_9ACTN</name>
<proteinExistence type="predicted"/>
<evidence type="ECO:0000313" key="3">
    <source>
        <dbReference type="Proteomes" id="UP001596074"/>
    </source>
</evidence>
<keyword evidence="3" id="KW-1185">Reference proteome</keyword>
<sequence length="133" mass="14536">MDDFTLEDELAVRTTLARYCRTCDDGDIAGVSALFAPDGVFAVPARNLEARGTAAITACFEESQGPPERRGKHLTLNTVLETGNGRVTAVSDFLFLRPVGAQPVLAMAGRYDDEFVKIDGRWVFARREVQAGR</sequence>
<organism evidence="2 3">
    <name type="scientific">Actinomadura rugatobispora</name>
    <dbReference type="NCBI Taxonomy" id="1994"/>
    <lineage>
        <taxon>Bacteria</taxon>
        <taxon>Bacillati</taxon>
        <taxon>Actinomycetota</taxon>
        <taxon>Actinomycetes</taxon>
        <taxon>Streptosporangiales</taxon>
        <taxon>Thermomonosporaceae</taxon>
        <taxon>Actinomadura</taxon>
    </lineage>
</organism>
<dbReference type="RefSeq" id="WP_378292590.1">
    <property type="nucleotide sequence ID" value="NZ_JBHSON010000156.1"/>
</dbReference>
<evidence type="ECO:0000313" key="2">
    <source>
        <dbReference type="EMBL" id="MFC5754464.1"/>
    </source>
</evidence>
<gene>
    <name evidence="2" type="ORF">ACFPZN_53385</name>
</gene>
<dbReference type="EMBL" id="JBHSON010000156">
    <property type="protein sequence ID" value="MFC5754464.1"/>
    <property type="molecule type" value="Genomic_DNA"/>
</dbReference>
<dbReference type="Proteomes" id="UP001596074">
    <property type="component" value="Unassembled WGS sequence"/>
</dbReference>
<protein>
    <submittedName>
        <fullName evidence="2">Nuclear transport factor 2 family protein</fullName>
    </submittedName>
</protein>
<dbReference type="InterPro" id="IPR037401">
    <property type="entry name" value="SnoaL-like"/>
</dbReference>
<dbReference type="CDD" id="cd00531">
    <property type="entry name" value="NTF2_like"/>
    <property type="match status" value="1"/>
</dbReference>
<dbReference type="SUPFAM" id="SSF54427">
    <property type="entry name" value="NTF2-like"/>
    <property type="match status" value="1"/>
</dbReference>
<dbReference type="InterPro" id="IPR032710">
    <property type="entry name" value="NTF2-like_dom_sf"/>
</dbReference>
<feature type="domain" description="SnoaL-like" evidence="1">
    <location>
        <begin position="5"/>
        <end position="127"/>
    </location>
</feature>
<dbReference type="Pfam" id="PF13577">
    <property type="entry name" value="SnoaL_4"/>
    <property type="match status" value="1"/>
</dbReference>
<accession>A0ABW1AIV9</accession>
<dbReference type="Gene3D" id="3.10.450.50">
    <property type="match status" value="1"/>
</dbReference>
<reference evidence="3" key="1">
    <citation type="journal article" date="2019" name="Int. J. Syst. Evol. Microbiol.">
        <title>The Global Catalogue of Microorganisms (GCM) 10K type strain sequencing project: providing services to taxonomists for standard genome sequencing and annotation.</title>
        <authorList>
            <consortium name="The Broad Institute Genomics Platform"/>
            <consortium name="The Broad Institute Genome Sequencing Center for Infectious Disease"/>
            <person name="Wu L."/>
            <person name="Ma J."/>
        </authorList>
    </citation>
    <scope>NUCLEOTIDE SEQUENCE [LARGE SCALE GENOMIC DNA]</scope>
    <source>
        <strain evidence="3">KCTC 42087</strain>
    </source>
</reference>